<protein>
    <recommendedName>
        <fullName evidence="1">EAL domain-containing protein</fullName>
    </recommendedName>
</protein>
<dbReference type="InterPro" id="IPR001633">
    <property type="entry name" value="EAL_dom"/>
</dbReference>
<sequence>MMKPMESSSPMESSAPPCQVDELLSALRQVRRHPGGYRAIHLHFSLLDRHHQQPYHRRQIATAFNKLVKNKQGQLFWTRKFDVLFMCKDASISEMDIAIVAARRAVQDSPIIKEYKDAGRDADLCDWYDLEKDLDQFVAKVETLKVLPDAAAAPAAPQSLKDMVKNLVPSLTSEKKEPEKPQATTRPLYDPIALRKPVVPPMGPVQLDQLERNLVNIEMQQLLSQQTAYVIVGQADPQPIFVEHFVSVSEIKNKFLPNYNIHADKWLFQRLTRTFDRKLMRALPEKYIDPHTVTSININVETVFTPEFDTFIAKFKKGNHQPLILEMCLFDVISDIRNYYKARDKLTQLDCRISMDAIDAESLAVLDREILSVDFLKINWRADYKNLLGSAAETKIIDAIKDHGKMRIVLCHCDTPEALEFGKAAGVHMYQGFLIDKKYGPSTK</sequence>
<dbReference type="Gene3D" id="3.20.20.450">
    <property type="entry name" value="EAL domain"/>
    <property type="match status" value="1"/>
</dbReference>
<dbReference type="OrthoDB" id="8431402at2"/>
<comment type="caution">
    <text evidence="2">The sequence shown here is derived from an EMBL/GenBank/DDBJ whole genome shotgun (WGS) entry which is preliminary data.</text>
</comment>
<proteinExistence type="predicted"/>
<organism evidence="2 3">
    <name type="scientific">Paremcibacter congregatus</name>
    <dbReference type="NCBI Taxonomy" id="2043170"/>
    <lineage>
        <taxon>Bacteria</taxon>
        <taxon>Pseudomonadati</taxon>
        <taxon>Pseudomonadota</taxon>
        <taxon>Alphaproteobacteria</taxon>
        <taxon>Emcibacterales</taxon>
        <taxon>Emcibacteraceae</taxon>
        <taxon>Paremcibacter</taxon>
    </lineage>
</organism>
<dbReference type="AlphaFoldDB" id="A0A2G4YPB9"/>
<keyword evidence="3" id="KW-1185">Reference proteome</keyword>
<dbReference type="Proteomes" id="UP000229730">
    <property type="component" value="Unassembled WGS sequence"/>
</dbReference>
<accession>A0A2G4YPB9</accession>
<dbReference type="InParanoid" id="A0A2G4YPB9"/>
<feature type="domain" description="EAL" evidence="1">
    <location>
        <begin position="276"/>
        <end position="436"/>
    </location>
</feature>
<dbReference type="InterPro" id="IPR035919">
    <property type="entry name" value="EAL_sf"/>
</dbReference>
<dbReference type="Pfam" id="PF00563">
    <property type="entry name" value="EAL"/>
    <property type="match status" value="1"/>
</dbReference>
<dbReference type="SUPFAM" id="SSF141868">
    <property type="entry name" value="EAL domain-like"/>
    <property type="match status" value="1"/>
</dbReference>
<name>A0A2G4YPB9_9PROT</name>
<evidence type="ECO:0000259" key="1">
    <source>
        <dbReference type="Pfam" id="PF00563"/>
    </source>
</evidence>
<evidence type="ECO:0000313" key="2">
    <source>
        <dbReference type="EMBL" id="PHZ84153.1"/>
    </source>
</evidence>
<reference evidence="2 3" key="1">
    <citation type="submission" date="2017-10" db="EMBL/GenBank/DDBJ databases">
        <title>Frigbacter circumglobatus gen. nov. sp. nov., isolated from sediment cultured in situ.</title>
        <authorList>
            <person name="Zhao Z."/>
        </authorList>
    </citation>
    <scope>NUCLEOTIDE SEQUENCE [LARGE SCALE GENOMIC DNA]</scope>
    <source>
        <strain evidence="2 3">ZYL</strain>
    </source>
</reference>
<dbReference type="EMBL" id="PDEM01000025">
    <property type="protein sequence ID" value="PHZ84153.1"/>
    <property type="molecule type" value="Genomic_DNA"/>
</dbReference>
<gene>
    <name evidence="2" type="ORF">CRD36_13225</name>
</gene>
<evidence type="ECO:0000313" key="3">
    <source>
        <dbReference type="Proteomes" id="UP000229730"/>
    </source>
</evidence>